<feature type="region of interest" description="Disordered" evidence="1">
    <location>
        <begin position="81"/>
        <end position="100"/>
    </location>
</feature>
<evidence type="ECO:0000313" key="3">
    <source>
        <dbReference type="Proteomes" id="UP001367508"/>
    </source>
</evidence>
<sequence length="100" mass="11372">MDNADLVRLEGDLLSVLQAEKEELQSSLSKEKFHIWNLMVLTSGKIEQGLQNTGTQHTKCHLLFDISGFRMVVSSSLAAMRGSPGKAKDRREKFQNYFER</sequence>
<gene>
    <name evidence="2" type="ORF">VNO77_03232</name>
</gene>
<organism evidence="2 3">
    <name type="scientific">Canavalia gladiata</name>
    <name type="common">Sword bean</name>
    <name type="synonym">Dolichos gladiatus</name>
    <dbReference type="NCBI Taxonomy" id="3824"/>
    <lineage>
        <taxon>Eukaryota</taxon>
        <taxon>Viridiplantae</taxon>
        <taxon>Streptophyta</taxon>
        <taxon>Embryophyta</taxon>
        <taxon>Tracheophyta</taxon>
        <taxon>Spermatophyta</taxon>
        <taxon>Magnoliopsida</taxon>
        <taxon>eudicotyledons</taxon>
        <taxon>Gunneridae</taxon>
        <taxon>Pentapetalae</taxon>
        <taxon>rosids</taxon>
        <taxon>fabids</taxon>
        <taxon>Fabales</taxon>
        <taxon>Fabaceae</taxon>
        <taxon>Papilionoideae</taxon>
        <taxon>50 kb inversion clade</taxon>
        <taxon>NPAAA clade</taxon>
        <taxon>indigoferoid/millettioid clade</taxon>
        <taxon>Phaseoleae</taxon>
        <taxon>Canavalia</taxon>
    </lineage>
</organism>
<evidence type="ECO:0000313" key="2">
    <source>
        <dbReference type="EMBL" id="KAK7361186.1"/>
    </source>
</evidence>
<reference evidence="2 3" key="1">
    <citation type="submission" date="2024-01" db="EMBL/GenBank/DDBJ databases">
        <title>The genomes of 5 underutilized Papilionoideae crops provide insights into root nodulation and disease resistanc.</title>
        <authorList>
            <person name="Jiang F."/>
        </authorList>
    </citation>
    <scope>NUCLEOTIDE SEQUENCE [LARGE SCALE GENOMIC DNA]</scope>
    <source>
        <strain evidence="2">LVBAO_FW01</strain>
        <tissue evidence="2">Leaves</tissue>
    </source>
</reference>
<keyword evidence="3" id="KW-1185">Reference proteome</keyword>
<proteinExistence type="predicted"/>
<comment type="caution">
    <text evidence="2">The sequence shown here is derived from an EMBL/GenBank/DDBJ whole genome shotgun (WGS) entry which is preliminary data.</text>
</comment>
<dbReference type="EMBL" id="JAYMYQ010000001">
    <property type="protein sequence ID" value="KAK7361186.1"/>
    <property type="molecule type" value="Genomic_DNA"/>
</dbReference>
<name>A0AAN9MV47_CANGL</name>
<feature type="compositionally biased region" description="Basic and acidic residues" evidence="1">
    <location>
        <begin position="86"/>
        <end position="100"/>
    </location>
</feature>
<protein>
    <submittedName>
        <fullName evidence="2">Uncharacterized protein</fullName>
    </submittedName>
</protein>
<evidence type="ECO:0000256" key="1">
    <source>
        <dbReference type="SAM" id="MobiDB-lite"/>
    </source>
</evidence>
<accession>A0AAN9MV47</accession>
<dbReference type="AlphaFoldDB" id="A0AAN9MV47"/>
<dbReference type="Proteomes" id="UP001367508">
    <property type="component" value="Unassembled WGS sequence"/>
</dbReference>